<sequence length="677" mass="73867">MTPQEVAALLHEHGSSHVSKASIDSLESNDAQQERTELLASVLTSCRDLWSTKSEDLDLIAEKLGDGSRDLAWRLPYGDSGILEFFISLLAEGDLRQKLHVHALRLIGNSCADTDKNRARLVEDDRLLSITKHVPNESLIPFNVPVIYNVLVDYEPAQSLASRSGLSRQLVGLLSLPSISKYAAFVPYICKTLGLLVSQEGEAAVADPATVSVLLQLANQPAAKEDVEDFITVLGVAVAYLASEDFQSRLISDNQVPLFMDAFYHIHVQFGPKLEDEDAIAQLKQLRTSLLSTFADISGNDIFPRTYPLSETVPQSLLAWMRINNSSLRAAACLALGNISRSDEASVALVETYQAHEPLTKLLSDPAVTDTQFLHAACSFLKNLAIPTGNKPQLKDLLEPRCIPRLYSLDTLPQIQFAAVSLTRLLLLSCPLNVQQVCASPVDANSPAVQSQPSGQQTTANGIISLFGRTDAEPTRLEAARCVASICRVLHAAPASETLPKAYVSATAIASLPDDEKSRSNFYAEHSVEKPLRFLIMQDKWPALRSEAWFVFALMSRSKDGAGVVLSVLDDKAAEAILTETITWRKLKKEGIAATNEQHMVSDSTEELTTGTSSLQLEPQQVNPQQKASMAKVDAENALILCTELVKMVAHELAPEKLAMLQALVRDGTQRVVTDRA</sequence>
<comment type="caution">
    <text evidence="1">The sequence shown here is derived from an EMBL/GenBank/DDBJ whole genome shotgun (WGS) entry which is preliminary data.</text>
</comment>
<name>A0AAJ0CRE0_9HYPO</name>
<dbReference type="PANTHER" id="PTHR10957">
    <property type="entry name" value="RAP1 GTPASE-GDP DISSOCIATION STIMULATOR 1"/>
    <property type="match status" value="1"/>
</dbReference>
<accession>A0AAJ0CRE0</accession>
<dbReference type="Gene3D" id="1.25.10.10">
    <property type="entry name" value="Leucine-rich Repeat Variant"/>
    <property type="match status" value="2"/>
</dbReference>
<reference evidence="1" key="1">
    <citation type="submission" date="2023-06" db="EMBL/GenBank/DDBJ databases">
        <title>Conoideocrella luteorostrata (Hypocreales: Clavicipitaceae), a potential biocontrol fungus for elongate hemlock scale in United States Christmas tree production areas.</title>
        <authorList>
            <person name="Barrett H."/>
            <person name="Lovett B."/>
            <person name="Macias A.M."/>
            <person name="Stajich J.E."/>
            <person name="Kasson M.T."/>
        </authorList>
    </citation>
    <scope>NUCLEOTIDE SEQUENCE</scope>
    <source>
        <strain evidence="1">ARSEF 14590</strain>
    </source>
</reference>
<dbReference type="GO" id="GO:0005085">
    <property type="term" value="F:guanyl-nucleotide exchange factor activity"/>
    <property type="evidence" value="ECO:0007669"/>
    <property type="project" value="InterPro"/>
</dbReference>
<dbReference type="InterPro" id="IPR040144">
    <property type="entry name" value="RAP1GDS1"/>
</dbReference>
<evidence type="ECO:0000313" key="1">
    <source>
        <dbReference type="EMBL" id="KAK2602017.1"/>
    </source>
</evidence>
<evidence type="ECO:0000313" key="2">
    <source>
        <dbReference type="Proteomes" id="UP001251528"/>
    </source>
</evidence>
<dbReference type="EMBL" id="JASWJB010000065">
    <property type="protein sequence ID" value="KAK2602017.1"/>
    <property type="molecule type" value="Genomic_DNA"/>
</dbReference>
<dbReference type="InterPro" id="IPR011989">
    <property type="entry name" value="ARM-like"/>
</dbReference>
<organism evidence="1 2">
    <name type="scientific">Conoideocrella luteorostrata</name>
    <dbReference type="NCBI Taxonomy" id="1105319"/>
    <lineage>
        <taxon>Eukaryota</taxon>
        <taxon>Fungi</taxon>
        <taxon>Dikarya</taxon>
        <taxon>Ascomycota</taxon>
        <taxon>Pezizomycotina</taxon>
        <taxon>Sordariomycetes</taxon>
        <taxon>Hypocreomycetidae</taxon>
        <taxon>Hypocreales</taxon>
        <taxon>Clavicipitaceae</taxon>
        <taxon>Conoideocrella</taxon>
    </lineage>
</organism>
<dbReference type="InterPro" id="IPR016024">
    <property type="entry name" value="ARM-type_fold"/>
</dbReference>
<protein>
    <recommendedName>
        <fullName evidence="3">Armadillo-type protein</fullName>
    </recommendedName>
</protein>
<keyword evidence="2" id="KW-1185">Reference proteome</keyword>
<gene>
    <name evidence="1" type="ORF">QQS21_004443</name>
</gene>
<proteinExistence type="predicted"/>
<dbReference type="SUPFAM" id="SSF48371">
    <property type="entry name" value="ARM repeat"/>
    <property type="match status" value="1"/>
</dbReference>
<evidence type="ECO:0008006" key="3">
    <source>
        <dbReference type="Google" id="ProtNLM"/>
    </source>
</evidence>
<dbReference type="Proteomes" id="UP001251528">
    <property type="component" value="Unassembled WGS sequence"/>
</dbReference>
<dbReference type="AlphaFoldDB" id="A0AAJ0CRE0"/>